<dbReference type="InterPro" id="IPR026714">
    <property type="entry name" value="SMAP"/>
</dbReference>
<dbReference type="EMBL" id="JANPWB010000006">
    <property type="protein sequence ID" value="KAJ1177146.1"/>
    <property type="molecule type" value="Genomic_DNA"/>
</dbReference>
<evidence type="ECO:0000313" key="6">
    <source>
        <dbReference type="Proteomes" id="UP001066276"/>
    </source>
</evidence>
<dbReference type="InterPro" id="IPR028124">
    <property type="entry name" value="SMAP_dom"/>
</dbReference>
<feature type="compositionally biased region" description="Low complexity" evidence="3">
    <location>
        <begin position="289"/>
        <end position="302"/>
    </location>
</feature>
<sequence>MGRNQITRVVGTTRWPGREGVKAPKEPWLRRASRQRPVWGIPPRSVPEPWPRAQLGTVNSNRKGKPPWALLTPRPGPLGVRQAGARERLPQGPVGAQPGPLNPNWQGKPLWAWWTPRSVSPRVRQAGGRKRPPQGPVGPNPGTQTGRPSTGLNLLVRFAAKASMSSANDSRRGSKRSATPDGHSDEDEANTWTHADLGNEERKQKFLRLMGAGKKEHTGRLVIGDHKSTSHFRTGEEDKKICDELENQYHQGIDSKLSGRNRRHCGLGFSESEEHPEEPVHVVRPPSPSSSEASESESLSSESDSEEEEFTESQGAKQSEENKPQDKKGNYKMMFVKSSDT</sequence>
<dbReference type="PANTHER" id="PTHR22175:SF0">
    <property type="entry name" value="SMALL ACIDIC PROTEIN"/>
    <property type="match status" value="1"/>
</dbReference>
<evidence type="ECO:0000313" key="5">
    <source>
        <dbReference type="EMBL" id="KAJ1177146.1"/>
    </source>
</evidence>
<feature type="compositionally biased region" description="Basic and acidic residues" evidence="3">
    <location>
        <begin position="318"/>
        <end position="329"/>
    </location>
</feature>
<dbReference type="Pfam" id="PF15477">
    <property type="entry name" value="SMAP"/>
    <property type="match status" value="1"/>
</dbReference>
<protein>
    <recommendedName>
        <fullName evidence="2">Small acidic protein</fullName>
    </recommendedName>
</protein>
<evidence type="ECO:0000259" key="4">
    <source>
        <dbReference type="Pfam" id="PF15477"/>
    </source>
</evidence>
<dbReference type="PANTHER" id="PTHR22175">
    <property type="entry name" value="SMALL ACIDIC PROTEIN-RELATED"/>
    <property type="match status" value="1"/>
</dbReference>
<evidence type="ECO:0000256" key="1">
    <source>
        <dbReference type="ARBA" id="ARBA00006502"/>
    </source>
</evidence>
<feature type="domain" description="Small acidic protein-like" evidence="4">
    <location>
        <begin position="192"/>
        <end position="268"/>
    </location>
</feature>
<reference evidence="5" key="1">
    <citation type="journal article" date="2022" name="bioRxiv">
        <title>Sequencing and chromosome-scale assembly of the giantPleurodeles waltlgenome.</title>
        <authorList>
            <person name="Brown T."/>
            <person name="Elewa A."/>
            <person name="Iarovenko S."/>
            <person name="Subramanian E."/>
            <person name="Araus A.J."/>
            <person name="Petzold A."/>
            <person name="Susuki M."/>
            <person name="Suzuki K.-i.T."/>
            <person name="Hayashi T."/>
            <person name="Toyoda A."/>
            <person name="Oliveira C."/>
            <person name="Osipova E."/>
            <person name="Leigh N.D."/>
            <person name="Simon A."/>
            <person name="Yun M.H."/>
        </authorList>
    </citation>
    <scope>NUCLEOTIDE SEQUENCE</scope>
    <source>
        <strain evidence="5">20211129_DDA</strain>
        <tissue evidence="5">Liver</tissue>
    </source>
</reference>
<dbReference type="AlphaFoldDB" id="A0AAV7TLV9"/>
<feature type="region of interest" description="Disordered" evidence="3">
    <location>
        <begin position="1"/>
        <end position="105"/>
    </location>
</feature>
<dbReference type="Proteomes" id="UP001066276">
    <property type="component" value="Chromosome 3_2"/>
</dbReference>
<keyword evidence="6" id="KW-1185">Reference proteome</keyword>
<proteinExistence type="inferred from homology"/>
<comment type="caution">
    <text evidence="5">The sequence shown here is derived from an EMBL/GenBank/DDBJ whole genome shotgun (WGS) entry which is preliminary data.</text>
</comment>
<evidence type="ECO:0000256" key="2">
    <source>
        <dbReference type="ARBA" id="ARBA00016161"/>
    </source>
</evidence>
<gene>
    <name evidence="5" type="ORF">NDU88_002408</name>
</gene>
<accession>A0AAV7TLV9</accession>
<organism evidence="5 6">
    <name type="scientific">Pleurodeles waltl</name>
    <name type="common">Iberian ribbed newt</name>
    <dbReference type="NCBI Taxonomy" id="8319"/>
    <lineage>
        <taxon>Eukaryota</taxon>
        <taxon>Metazoa</taxon>
        <taxon>Chordata</taxon>
        <taxon>Craniata</taxon>
        <taxon>Vertebrata</taxon>
        <taxon>Euteleostomi</taxon>
        <taxon>Amphibia</taxon>
        <taxon>Batrachia</taxon>
        <taxon>Caudata</taxon>
        <taxon>Salamandroidea</taxon>
        <taxon>Salamandridae</taxon>
        <taxon>Pleurodelinae</taxon>
        <taxon>Pleurodeles</taxon>
    </lineage>
</organism>
<feature type="region of interest" description="Disordered" evidence="3">
    <location>
        <begin position="251"/>
        <end position="341"/>
    </location>
</feature>
<name>A0AAV7TLV9_PLEWA</name>
<feature type="compositionally biased region" description="Basic and acidic residues" evidence="3">
    <location>
        <begin position="16"/>
        <end position="29"/>
    </location>
</feature>
<feature type="region of interest" description="Disordered" evidence="3">
    <location>
        <begin position="120"/>
        <end position="199"/>
    </location>
</feature>
<comment type="similarity">
    <text evidence="1">Belongs to the SMAP family.</text>
</comment>
<evidence type="ECO:0000256" key="3">
    <source>
        <dbReference type="SAM" id="MobiDB-lite"/>
    </source>
</evidence>
<feature type="compositionally biased region" description="Polar residues" evidence="3">
    <location>
        <begin position="141"/>
        <end position="152"/>
    </location>
</feature>